<dbReference type="AlphaFoldDB" id="A0A9D1X7Y3"/>
<feature type="signal peptide" evidence="1">
    <location>
        <begin position="1"/>
        <end position="21"/>
    </location>
</feature>
<evidence type="ECO:0000313" key="4">
    <source>
        <dbReference type="Proteomes" id="UP000886740"/>
    </source>
</evidence>
<dbReference type="Pfam" id="PF10988">
    <property type="entry name" value="DUF2807"/>
    <property type="match status" value="1"/>
</dbReference>
<evidence type="ECO:0000313" key="3">
    <source>
        <dbReference type="EMBL" id="HIX74176.1"/>
    </source>
</evidence>
<dbReference type="Proteomes" id="UP000886740">
    <property type="component" value="Unassembled WGS sequence"/>
</dbReference>
<protein>
    <submittedName>
        <fullName evidence="3">DUF2807 domain-containing protein</fullName>
    </submittedName>
</protein>
<dbReference type="EMBL" id="DXEL01000031">
    <property type="protein sequence ID" value="HIX74176.1"/>
    <property type="molecule type" value="Genomic_DNA"/>
</dbReference>
<reference evidence="3" key="1">
    <citation type="journal article" date="2021" name="PeerJ">
        <title>Extensive microbial diversity within the chicken gut microbiome revealed by metagenomics and culture.</title>
        <authorList>
            <person name="Gilroy R."/>
            <person name="Ravi A."/>
            <person name="Getino M."/>
            <person name="Pursley I."/>
            <person name="Horton D.L."/>
            <person name="Alikhan N.F."/>
            <person name="Baker D."/>
            <person name="Gharbi K."/>
            <person name="Hall N."/>
            <person name="Watson M."/>
            <person name="Adriaenssens E.M."/>
            <person name="Foster-Nyarko E."/>
            <person name="Jarju S."/>
            <person name="Secka A."/>
            <person name="Antonio M."/>
            <person name="Oren A."/>
            <person name="Chaudhuri R.R."/>
            <person name="La Ragione R."/>
            <person name="Hildebrand F."/>
            <person name="Pallen M.J."/>
        </authorList>
    </citation>
    <scope>NUCLEOTIDE SEQUENCE</scope>
    <source>
        <strain evidence="3">ChiGjej6B6-14162</strain>
    </source>
</reference>
<name>A0A9D1X7Y3_9BACT</name>
<feature type="domain" description="Putative auto-transporter adhesin head GIN" evidence="2">
    <location>
        <begin position="69"/>
        <end position="262"/>
    </location>
</feature>
<sequence length="276" mass="29128">MKTKAFVLCLILALLPFTIMAEVIEGNGKLVTKELSIHPFDAIRIDMSVTNNNGNWKKLFKQASQTAKVNFSYQATGKTSLRITIDENIYPSLTVKVDDGQLLIKTKEGTQIRPTRFDIVGTSESLKKVDVSGNTTLLINSDLRGEQFTANVSTGASLKSENALTFVDCDIDASTGCEVELKQLNCDNLSASASTGCDVKLEGKADIAHLAASTGSAIKASKLTVTDAQCDSSTGSSISIHAVKALNASASLGSDITYSGDPATNISTSLGGSVHK</sequence>
<evidence type="ECO:0000259" key="2">
    <source>
        <dbReference type="Pfam" id="PF10988"/>
    </source>
</evidence>
<reference evidence="3" key="2">
    <citation type="submission" date="2021-04" db="EMBL/GenBank/DDBJ databases">
        <authorList>
            <person name="Gilroy R."/>
        </authorList>
    </citation>
    <scope>NUCLEOTIDE SEQUENCE</scope>
    <source>
        <strain evidence="3">ChiGjej6B6-14162</strain>
    </source>
</reference>
<proteinExistence type="predicted"/>
<dbReference type="InterPro" id="IPR021255">
    <property type="entry name" value="DUF2807"/>
</dbReference>
<keyword evidence="1" id="KW-0732">Signal</keyword>
<feature type="chain" id="PRO_5039655426" evidence="1">
    <location>
        <begin position="22"/>
        <end position="276"/>
    </location>
</feature>
<accession>A0A9D1X7Y3</accession>
<evidence type="ECO:0000256" key="1">
    <source>
        <dbReference type="SAM" id="SignalP"/>
    </source>
</evidence>
<organism evidence="3 4">
    <name type="scientific">Candidatus Parabacteroides intestinipullorum</name>
    <dbReference type="NCBI Taxonomy" id="2838723"/>
    <lineage>
        <taxon>Bacteria</taxon>
        <taxon>Pseudomonadati</taxon>
        <taxon>Bacteroidota</taxon>
        <taxon>Bacteroidia</taxon>
        <taxon>Bacteroidales</taxon>
        <taxon>Tannerellaceae</taxon>
        <taxon>Parabacteroides</taxon>
    </lineage>
</organism>
<dbReference type="Gene3D" id="2.160.20.120">
    <property type="match status" value="1"/>
</dbReference>
<gene>
    <name evidence="3" type="ORF">H9977_03925</name>
</gene>
<comment type="caution">
    <text evidence="3">The sequence shown here is derived from an EMBL/GenBank/DDBJ whole genome shotgun (WGS) entry which is preliminary data.</text>
</comment>